<dbReference type="GO" id="GO:0008080">
    <property type="term" value="F:N-acetyltransferase activity"/>
    <property type="evidence" value="ECO:0007669"/>
    <property type="project" value="UniProtKB-ARBA"/>
</dbReference>
<reference evidence="5 6" key="1">
    <citation type="submission" date="2016-04" db="EMBL/GenBank/DDBJ databases">
        <title>Draft genome sequence of freshwater magnetotactic bacteria Magnetospirillum marisnigri SP-1 and Magnetospirillum moscoviense BB-1.</title>
        <authorList>
            <person name="Koziaeva V."/>
            <person name="Dziuba M.V."/>
            <person name="Ivanov T.M."/>
            <person name="Kuznetsov B."/>
            <person name="Grouzdev D.S."/>
        </authorList>
    </citation>
    <scope>NUCLEOTIDE SEQUENCE [LARGE SCALE GENOMIC DNA]</scope>
    <source>
        <strain evidence="5 6">BB-1</strain>
    </source>
</reference>
<dbReference type="FunFam" id="3.40.630.30:FF:000064">
    <property type="entry name" value="GNAT family acetyltransferase"/>
    <property type="match status" value="1"/>
</dbReference>
<gene>
    <name evidence="5" type="ORF">A6A05_03720</name>
</gene>
<dbReference type="EMBL" id="LWQU01000163">
    <property type="protein sequence ID" value="OAN47941.1"/>
    <property type="molecule type" value="Genomic_DNA"/>
</dbReference>
<dbReference type="Gene3D" id="3.40.630.30">
    <property type="match status" value="1"/>
</dbReference>
<keyword evidence="3" id="KW-0012">Acyltransferase</keyword>
<dbReference type="InterPro" id="IPR051016">
    <property type="entry name" value="Diverse_Substrate_AcTransf"/>
</dbReference>
<keyword evidence="2" id="KW-0808">Transferase</keyword>
<dbReference type="AlphaFoldDB" id="A0A178MGX5"/>
<evidence type="ECO:0000313" key="6">
    <source>
        <dbReference type="Proteomes" id="UP000078543"/>
    </source>
</evidence>
<evidence type="ECO:0000256" key="1">
    <source>
        <dbReference type="ARBA" id="ARBA00008694"/>
    </source>
</evidence>
<dbReference type="PROSITE" id="PS51186">
    <property type="entry name" value="GNAT"/>
    <property type="match status" value="1"/>
</dbReference>
<evidence type="ECO:0000256" key="3">
    <source>
        <dbReference type="ARBA" id="ARBA00023315"/>
    </source>
</evidence>
<feature type="domain" description="N-acetyltransferase" evidence="4">
    <location>
        <begin position="4"/>
        <end position="159"/>
    </location>
</feature>
<comment type="similarity">
    <text evidence="1">Belongs to the acetyltransferase family.</text>
</comment>
<name>A0A178MGX5_9PROT</name>
<accession>A0A178MGX5</accession>
<protein>
    <recommendedName>
        <fullName evidence="4">N-acetyltransferase domain-containing protein</fullName>
    </recommendedName>
</protein>
<dbReference type="PANTHER" id="PTHR10545:SF29">
    <property type="entry name" value="GH14572P-RELATED"/>
    <property type="match status" value="1"/>
</dbReference>
<evidence type="ECO:0000259" key="4">
    <source>
        <dbReference type="PROSITE" id="PS51186"/>
    </source>
</evidence>
<keyword evidence="6" id="KW-1185">Reference proteome</keyword>
<proteinExistence type="inferred from homology"/>
<comment type="caution">
    <text evidence="5">The sequence shown here is derived from an EMBL/GenBank/DDBJ whole genome shotgun (WGS) entry which is preliminary data.</text>
</comment>
<evidence type="ECO:0000256" key="2">
    <source>
        <dbReference type="ARBA" id="ARBA00022679"/>
    </source>
</evidence>
<sequence length="162" mass="17715">MTDITIRPATIKDAGTIVALIHRLAAFEQAATAPALTEETVRRDGFGERPLFTVLLAEASGRACGGVVLLESYSSWAGQPTLMVHDLFVEADMRGRAVGRKLLAEAARLAMARGCCRMDVNVLTWNRTAQDFYGALGFGPLEDWRPWRLDGPALARLAETRK</sequence>
<dbReference type="RefSeq" id="WP_068503234.1">
    <property type="nucleotide sequence ID" value="NZ_LWQU01000163.1"/>
</dbReference>
<dbReference type="CDD" id="cd04301">
    <property type="entry name" value="NAT_SF"/>
    <property type="match status" value="1"/>
</dbReference>
<dbReference type="PANTHER" id="PTHR10545">
    <property type="entry name" value="DIAMINE N-ACETYLTRANSFERASE"/>
    <property type="match status" value="1"/>
</dbReference>
<dbReference type="InterPro" id="IPR016181">
    <property type="entry name" value="Acyl_CoA_acyltransferase"/>
</dbReference>
<dbReference type="STRING" id="1437059.A6A05_03720"/>
<dbReference type="SUPFAM" id="SSF55729">
    <property type="entry name" value="Acyl-CoA N-acyltransferases (Nat)"/>
    <property type="match status" value="1"/>
</dbReference>
<organism evidence="5 6">
    <name type="scientific">Magnetospirillum moscoviense</name>
    <dbReference type="NCBI Taxonomy" id="1437059"/>
    <lineage>
        <taxon>Bacteria</taxon>
        <taxon>Pseudomonadati</taxon>
        <taxon>Pseudomonadota</taxon>
        <taxon>Alphaproteobacteria</taxon>
        <taxon>Rhodospirillales</taxon>
        <taxon>Rhodospirillaceae</taxon>
        <taxon>Magnetospirillum</taxon>
    </lineage>
</organism>
<dbReference type="Pfam" id="PF00583">
    <property type="entry name" value="Acetyltransf_1"/>
    <property type="match status" value="1"/>
</dbReference>
<dbReference type="Proteomes" id="UP000078543">
    <property type="component" value="Unassembled WGS sequence"/>
</dbReference>
<dbReference type="OrthoDB" id="9805924at2"/>
<dbReference type="InterPro" id="IPR000182">
    <property type="entry name" value="GNAT_dom"/>
</dbReference>
<evidence type="ECO:0000313" key="5">
    <source>
        <dbReference type="EMBL" id="OAN47941.1"/>
    </source>
</evidence>